<sequence>MDDHDHRGEDGPDPAETDAHSDRERSDRVERSLLEDQADDAERGRREVSERQEHGTAHGAHGGHRGGHGDDRSGGAHGGGMHAGHETIFRRRFFVSTLLSIPVLLYSEMLQEWLGFSVPAFPGSEWLSPVFAVIVFAYGGLPFLRMAVPELRDRAPGMMTLISMAITVAFVYSLASVVVPAQSAFFWELVTLIDIMLLGHWIEMRSVRRASSALDELARLMPDTAERLTDDGETEEIPANELEEGDLVLVRPGASVPADGVVADGESAVNESMITGESMPVEKEPEDKVIAGTVNGDGSLRVRISATGEETTLAGIMRLVEEAQSSRSRTQALADRAAGWLFYVALGAALVTAAAWTIATGFDAATVERVVTVLVIACPHALGLAIPLVVAINTSLAARNGMLVRDRIAMEQARNLDTVVFDKTGTLTEGEQGVVDIATVDGIDEDEALALAATVEGDSEHMIAQAVREAADERGVSRQTATDFEALKGKGVRATVDGERIHVGGPNLLSEFGLERDVPRELAAFADRAGENAQTVVYLLREGERSEPSNRAIGDAASREDERSESSEMRAEAKRHASREAEPIAAIALADVIREESDRVVDALHDLGLEVAMLTGDSADVARAVADDLGIDTVFAEVLPDDKDAKITELQERGDLVAMVGDGVNDAPALTRADVGIAIGSGTDVAVQSADIVLVQNNPMDVVRLVKLSRESYRKMQQNLVWAAGYNVFAIPLAAGILSPIGILLSPAVGALLMSLSTVIVAINAQFLRRVDLSVPSLPGVAAPEEPRPAD</sequence>
<dbReference type="Proteomes" id="UP000183275">
    <property type="component" value="Unassembled WGS sequence"/>
</dbReference>
<accession>A0A1I0QJ40</accession>
<dbReference type="EMBL" id="FOIS01000004">
    <property type="protein sequence ID" value="SEW27199.1"/>
    <property type="molecule type" value="Genomic_DNA"/>
</dbReference>
<evidence type="ECO:0000256" key="9">
    <source>
        <dbReference type="ARBA" id="ARBA00022840"/>
    </source>
</evidence>
<keyword evidence="3" id="KW-0813">Transport</keyword>
<dbReference type="SFLD" id="SFLDS00003">
    <property type="entry name" value="Haloacid_Dehalogenase"/>
    <property type="match status" value="1"/>
</dbReference>
<dbReference type="Gene3D" id="2.70.150.10">
    <property type="entry name" value="Calcium-transporting ATPase, cytoplasmic transduction domain A"/>
    <property type="match status" value="1"/>
</dbReference>
<dbReference type="eggNOG" id="arCOG01576">
    <property type="taxonomic scope" value="Archaea"/>
</dbReference>
<dbReference type="SFLD" id="SFLDF00027">
    <property type="entry name" value="p-type_atpase"/>
    <property type="match status" value="1"/>
</dbReference>
<feature type="transmembrane region" description="Helical" evidence="16">
    <location>
        <begin position="370"/>
        <end position="392"/>
    </location>
</feature>
<reference evidence="19" key="1">
    <citation type="submission" date="2016-10" db="EMBL/GenBank/DDBJ databases">
        <authorList>
            <person name="Varghese N."/>
        </authorList>
    </citation>
    <scope>NUCLEOTIDE SEQUENCE [LARGE SCALE GENOMIC DNA]</scope>
    <source>
        <strain evidence="19">CGMCC 1.12284</strain>
    </source>
</reference>
<organism evidence="18 19">
    <name type="scientific">Natrinema salifodinae</name>
    <dbReference type="NCBI Taxonomy" id="1202768"/>
    <lineage>
        <taxon>Archaea</taxon>
        <taxon>Methanobacteriati</taxon>
        <taxon>Methanobacteriota</taxon>
        <taxon>Stenosarchaea group</taxon>
        <taxon>Halobacteria</taxon>
        <taxon>Halobacteriales</taxon>
        <taxon>Natrialbaceae</taxon>
        <taxon>Natrinema</taxon>
    </lineage>
</organism>
<dbReference type="InterPro" id="IPR036412">
    <property type="entry name" value="HAD-like_sf"/>
</dbReference>
<evidence type="ECO:0000259" key="17">
    <source>
        <dbReference type="Pfam" id="PF00122"/>
    </source>
</evidence>
<keyword evidence="6 16" id="KW-0812">Transmembrane</keyword>
<keyword evidence="5" id="KW-0597">Phosphoprotein</keyword>
<dbReference type="NCBIfam" id="TIGR01494">
    <property type="entry name" value="ATPase_P-type"/>
    <property type="match status" value="2"/>
</dbReference>
<feature type="transmembrane region" description="Helical" evidence="16">
    <location>
        <begin position="156"/>
        <end position="178"/>
    </location>
</feature>
<dbReference type="InterPro" id="IPR044492">
    <property type="entry name" value="P_typ_ATPase_HD_dom"/>
</dbReference>
<dbReference type="SFLD" id="SFLDG00002">
    <property type="entry name" value="C1.7:_P-type_atpase_like"/>
    <property type="match status" value="1"/>
</dbReference>
<dbReference type="InterPro" id="IPR023214">
    <property type="entry name" value="HAD_sf"/>
</dbReference>
<gene>
    <name evidence="18" type="ORF">SAMN05216285_3654</name>
</gene>
<dbReference type="SUPFAM" id="SSF56784">
    <property type="entry name" value="HAD-like"/>
    <property type="match status" value="1"/>
</dbReference>
<feature type="transmembrane region" description="Helical" evidence="16">
    <location>
        <begin position="337"/>
        <end position="358"/>
    </location>
</feature>
<dbReference type="GO" id="GO:0005886">
    <property type="term" value="C:plasma membrane"/>
    <property type="evidence" value="ECO:0007669"/>
    <property type="project" value="UniProtKB-SubCell"/>
</dbReference>
<dbReference type="GO" id="GO:0055070">
    <property type="term" value="P:copper ion homeostasis"/>
    <property type="evidence" value="ECO:0007669"/>
    <property type="project" value="TreeGrafter"/>
</dbReference>
<evidence type="ECO:0000256" key="4">
    <source>
        <dbReference type="ARBA" id="ARBA00022475"/>
    </source>
</evidence>
<feature type="domain" description="P-type ATPase A" evidence="17">
    <location>
        <begin position="220"/>
        <end position="321"/>
    </location>
</feature>
<evidence type="ECO:0000256" key="15">
    <source>
        <dbReference type="SAM" id="MobiDB-lite"/>
    </source>
</evidence>
<dbReference type="NCBIfam" id="TIGR01525">
    <property type="entry name" value="ATPase-IB_hvy"/>
    <property type="match status" value="1"/>
</dbReference>
<feature type="compositionally biased region" description="Basic and acidic residues" evidence="15">
    <location>
        <begin position="17"/>
        <end position="56"/>
    </location>
</feature>
<feature type="transmembrane region" description="Helical" evidence="16">
    <location>
        <begin position="720"/>
        <end position="743"/>
    </location>
</feature>
<feature type="region of interest" description="Disordered" evidence="15">
    <location>
        <begin position="1"/>
        <end position="81"/>
    </location>
</feature>
<keyword evidence="9" id="KW-0067">ATP-binding</keyword>
<dbReference type="OrthoDB" id="8588at2157"/>
<dbReference type="RefSeq" id="WP_049989355.1">
    <property type="nucleotide sequence ID" value="NZ_FOIS01000004.1"/>
</dbReference>
<evidence type="ECO:0000256" key="7">
    <source>
        <dbReference type="ARBA" id="ARBA00022723"/>
    </source>
</evidence>
<dbReference type="PROSITE" id="PS00154">
    <property type="entry name" value="ATPASE_E1_E2"/>
    <property type="match status" value="1"/>
</dbReference>
<dbReference type="Gene3D" id="1.20.1110.10">
    <property type="entry name" value="Calcium-transporting ATPase, transmembrane domain"/>
    <property type="match status" value="1"/>
</dbReference>
<comment type="similarity">
    <text evidence="2">Belongs to the cation transport ATPase (P-type) (TC 3.A.3) family. Type IB subfamily.</text>
</comment>
<evidence type="ECO:0000256" key="8">
    <source>
        <dbReference type="ARBA" id="ARBA00022741"/>
    </source>
</evidence>
<dbReference type="PRINTS" id="PR00120">
    <property type="entry name" value="HATPASE"/>
</dbReference>
<feature type="region of interest" description="Disordered" evidence="15">
    <location>
        <begin position="547"/>
        <end position="577"/>
    </location>
</feature>
<dbReference type="SUPFAM" id="SSF81653">
    <property type="entry name" value="Calcium ATPase, transduction domain A"/>
    <property type="match status" value="1"/>
</dbReference>
<evidence type="ECO:0000256" key="3">
    <source>
        <dbReference type="ARBA" id="ARBA00022448"/>
    </source>
</evidence>
<dbReference type="SUPFAM" id="SSF81665">
    <property type="entry name" value="Calcium ATPase, transmembrane domain M"/>
    <property type="match status" value="1"/>
</dbReference>
<evidence type="ECO:0000256" key="5">
    <source>
        <dbReference type="ARBA" id="ARBA00022553"/>
    </source>
</evidence>
<keyword evidence="12 16" id="KW-1133">Transmembrane helix</keyword>
<evidence type="ECO:0000256" key="2">
    <source>
        <dbReference type="ARBA" id="ARBA00006024"/>
    </source>
</evidence>
<dbReference type="GO" id="GO:0005507">
    <property type="term" value="F:copper ion binding"/>
    <property type="evidence" value="ECO:0007669"/>
    <property type="project" value="TreeGrafter"/>
</dbReference>
<protein>
    <submittedName>
        <fullName evidence="18">Cu2+-exporting ATPase</fullName>
    </submittedName>
</protein>
<feature type="transmembrane region" description="Helical" evidence="16">
    <location>
        <begin position="126"/>
        <end position="144"/>
    </location>
</feature>
<dbReference type="InterPro" id="IPR059000">
    <property type="entry name" value="ATPase_P-type_domA"/>
</dbReference>
<keyword evidence="11" id="KW-1278">Translocase</keyword>
<feature type="compositionally biased region" description="Basic and acidic residues" evidence="15">
    <location>
        <begin position="557"/>
        <end position="577"/>
    </location>
</feature>
<evidence type="ECO:0000256" key="1">
    <source>
        <dbReference type="ARBA" id="ARBA00004651"/>
    </source>
</evidence>
<keyword evidence="14 16" id="KW-0472">Membrane</keyword>
<evidence type="ECO:0000256" key="12">
    <source>
        <dbReference type="ARBA" id="ARBA00022989"/>
    </source>
</evidence>
<dbReference type="InterPro" id="IPR018303">
    <property type="entry name" value="ATPase_P-typ_P_site"/>
</dbReference>
<dbReference type="InterPro" id="IPR027256">
    <property type="entry name" value="P-typ_ATPase_IB"/>
</dbReference>
<dbReference type="Pfam" id="PF00122">
    <property type="entry name" value="E1-E2_ATPase"/>
    <property type="match status" value="1"/>
</dbReference>
<evidence type="ECO:0000256" key="6">
    <source>
        <dbReference type="ARBA" id="ARBA00022692"/>
    </source>
</evidence>
<keyword evidence="4" id="KW-1003">Cell membrane</keyword>
<dbReference type="Gene3D" id="3.40.50.1000">
    <property type="entry name" value="HAD superfamily/HAD-like"/>
    <property type="match status" value="1"/>
</dbReference>
<dbReference type="Gene3D" id="3.40.1110.10">
    <property type="entry name" value="Calcium-transporting ATPase, cytoplasmic domain N"/>
    <property type="match status" value="1"/>
</dbReference>
<dbReference type="Pfam" id="PF00702">
    <property type="entry name" value="Hydrolase"/>
    <property type="match status" value="1"/>
</dbReference>
<dbReference type="STRING" id="1202768.SAMN05216285_3654"/>
<dbReference type="GO" id="GO:0016887">
    <property type="term" value="F:ATP hydrolysis activity"/>
    <property type="evidence" value="ECO:0007669"/>
    <property type="project" value="InterPro"/>
</dbReference>
<keyword evidence="13" id="KW-0406">Ion transport</keyword>
<keyword evidence="19" id="KW-1185">Reference proteome</keyword>
<feature type="transmembrane region" description="Helical" evidence="16">
    <location>
        <begin position="749"/>
        <end position="768"/>
    </location>
</feature>
<keyword evidence="8" id="KW-0547">Nucleotide-binding</keyword>
<dbReference type="PANTHER" id="PTHR43520">
    <property type="entry name" value="ATP7, ISOFORM B"/>
    <property type="match status" value="1"/>
</dbReference>
<dbReference type="FunFam" id="2.70.150.10:FF:000002">
    <property type="entry name" value="Copper-transporting ATPase 1, putative"/>
    <property type="match status" value="1"/>
</dbReference>
<dbReference type="InterPro" id="IPR023298">
    <property type="entry name" value="ATPase_P-typ_TM_dom_sf"/>
</dbReference>
<dbReference type="GO" id="GO:0043682">
    <property type="term" value="F:P-type divalent copper transporter activity"/>
    <property type="evidence" value="ECO:0007669"/>
    <property type="project" value="TreeGrafter"/>
</dbReference>
<feature type="transmembrane region" description="Helical" evidence="16">
    <location>
        <begin position="184"/>
        <end position="202"/>
    </location>
</feature>
<evidence type="ECO:0000256" key="16">
    <source>
        <dbReference type="SAM" id="Phobius"/>
    </source>
</evidence>
<dbReference type="InterPro" id="IPR001757">
    <property type="entry name" value="P_typ_ATPase"/>
</dbReference>
<keyword evidence="10" id="KW-0460">Magnesium</keyword>
<comment type="subcellular location">
    <subcellularLocation>
        <location evidence="1">Cell membrane</location>
        <topology evidence="1">Multi-pass membrane protein</topology>
    </subcellularLocation>
</comment>
<evidence type="ECO:0000256" key="13">
    <source>
        <dbReference type="ARBA" id="ARBA00023065"/>
    </source>
</evidence>
<dbReference type="InterPro" id="IPR023299">
    <property type="entry name" value="ATPase_P-typ_cyto_dom_N"/>
</dbReference>
<dbReference type="InterPro" id="IPR008250">
    <property type="entry name" value="ATPase_P-typ_transduc_dom_A_sf"/>
</dbReference>
<dbReference type="PRINTS" id="PR00119">
    <property type="entry name" value="CATATPASE"/>
</dbReference>
<evidence type="ECO:0000256" key="14">
    <source>
        <dbReference type="ARBA" id="ARBA00023136"/>
    </source>
</evidence>
<evidence type="ECO:0000313" key="18">
    <source>
        <dbReference type="EMBL" id="SEW27199.1"/>
    </source>
</evidence>
<evidence type="ECO:0000256" key="11">
    <source>
        <dbReference type="ARBA" id="ARBA00022967"/>
    </source>
</evidence>
<feature type="compositionally biased region" description="Basic and acidic residues" evidence="15">
    <location>
        <begin position="1"/>
        <end position="10"/>
    </location>
</feature>
<proteinExistence type="inferred from homology"/>
<name>A0A1I0QJ40_9EURY</name>
<dbReference type="AlphaFoldDB" id="A0A1I0QJ40"/>
<dbReference type="GO" id="GO:0005524">
    <property type="term" value="F:ATP binding"/>
    <property type="evidence" value="ECO:0007669"/>
    <property type="project" value="UniProtKB-KW"/>
</dbReference>
<evidence type="ECO:0000313" key="19">
    <source>
        <dbReference type="Proteomes" id="UP000183275"/>
    </source>
</evidence>
<evidence type="ECO:0000256" key="10">
    <source>
        <dbReference type="ARBA" id="ARBA00022842"/>
    </source>
</evidence>
<keyword evidence="7" id="KW-0479">Metal-binding</keyword>
<dbReference type="PANTHER" id="PTHR43520:SF5">
    <property type="entry name" value="CATION-TRANSPORTING P-TYPE ATPASE-RELATED"/>
    <property type="match status" value="1"/>
</dbReference>
<feature type="transmembrane region" description="Helical" evidence="16">
    <location>
        <begin position="93"/>
        <end position="114"/>
    </location>
</feature>